<gene>
    <name evidence="7" type="primary">LOC107422010</name>
</gene>
<dbReference type="InterPro" id="IPR002048">
    <property type="entry name" value="EF_hand_dom"/>
</dbReference>
<evidence type="ECO:0000313" key="7">
    <source>
        <dbReference type="RefSeq" id="XP_060671896.1"/>
    </source>
</evidence>
<dbReference type="Pfam" id="PF00201">
    <property type="entry name" value="UDPGT"/>
    <property type="match status" value="1"/>
</dbReference>
<dbReference type="PROSITE" id="PS00375">
    <property type="entry name" value="UDPGT"/>
    <property type="match status" value="1"/>
</dbReference>
<feature type="domain" description="EF-hand" evidence="5">
    <location>
        <begin position="396"/>
        <end position="431"/>
    </location>
</feature>
<organism evidence="6 7">
    <name type="scientific">Ziziphus jujuba</name>
    <name type="common">Chinese jujube</name>
    <name type="synonym">Ziziphus sativa</name>
    <dbReference type="NCBI Taxonomy" id="326968"/>
    <lineage>
        <taxon>Eukaryota</taxon>
        <taxon>Viridiplantae</taxon>
        <taxon>Streptophyta</taxon>
        <taxon>Embryophyta</taxon>
        <taxon>Tracheophyta</taxon>
        <taxon>Spermatophyta</taxon>
        <taxon>Magnoliopsida</taxon>
        <taxon>eudicotyledons</taxon>
        <taxon>Gunneridae</taxon>
        <taxon>Pentapetalae</taxon>
        <taxon>rosids</taxon>
        <taxon>fabids</taxon>
        <taxon>Rosales</taxon>
        <taxon>Rhamnaceae</taxon>
        <taxon>Paliureae</taxon>
        <taxon>Ziziphus</taxon>
    </lineage>
</organism>
<dbReference type="InterPro" id="IPR035595">
    <property type="entry name" value="UDP_glycos_trans_CS"/>
</dbReference>
<evidence type="ECO:0000256" key="1">
    <source>
        <dbReference type="ARBA" id="ARBA00009995"/>
    </source>
</evidence>
<keyword evidence="2 3" id="KW-0808">Transferase</keyword>
<dbReference type="PANTHER" id="PTHR11926">
    <property type="entry name" value="GLUCOSYL/GLUCURONOSYL TRANSFERASES"/>
    <property type="match status" value="1"/>
</dbReference>
<evidence type="ECO:0000256" key="2">
    <source>
        <dbReference type="ARBA" id="ARBA00022679"/>
    </source>
</evidence>
<dbReference type="GeneID" id="107422010"/>
<dbReference type="RefSeq" id="XP_060671896.1">
    <property type="nucleotide sequence ID" value="XM_060815913.1"/>
</dbReference>
<evidence type="ECO:0000256" key="4">
    <source>
        <dbReference type="SAM" id="MobiDB-lite"/>
    </source>
</evidence>
<reference evidence="7" key="1">
    <citation type="submission" date="2025-08" db="UniProtKB">
        <authorList>
            <consortium name="RefSeq"/>
        </authorList>
    </citation>
    <scope>IDENTIFICATION</scope>
    <source>
        <tissue evidence="7">Seedling</tissue>
    </source>
</reference>
<feature type="region of interest" description="Disordered" evidence="4">
    <location>
        <begin position="436"/>
        <end position="480"/>
    </location>
</feature>
<dbReference type="Proteomes" id="UP001652623">
    <property type="component" value="Chromosome 3"/>
</dbReference>
<comment type="similarity">
    <text evidence="1 3">Belongs to the UDP-glycosyltransferase family.</text>
</comment>
<evidence type="ECO:0000313" key="6">
    <source>
        <dbReference type="Proteomes" id="UP001652623"/>
    </source>
</evidence>
<protein>
    <submittedName>
        <fullName evidence="7">Phloretin 4'-O-glucosyltransferase</fullName>
    </submittedName>
</protein>
<dbReference type="Gene3D" id="3.40.50.2000">
    <property type="entry name" value="Glycogen Phosphorylase B"/>
    <property type="match status" value="2"/>
</dbReference>
<dbReference type="SUPFAM" id="SSF53756">
    <property type="entry name" value="UDP-Glycosyltransferase/glycogen phosphorylase"/>
    <property type="match status" value="1"/>
</dbReference>
<dbReference type="PROSITE" id="PS50222">
    <property type="entry name" value="EF_HAND_2"/>
    <property type="match status" value="1"/>
</dbReference>
<dbReference type="PANTHER" id="PTHR11926:SF870">
    <property type="entry name" value="UDP-GLYCOSYLTRANSFERASE 75B1"/>
    <property type="match status" value="1"/>
</dbReference>
<name>A0ABM4A590_ZIZJJ</name>
<proteinExistence type="inferred from homology"/>
<keyword evidence="6" id="KW-1185">Reference proteome</keyword>
<evidence type="ECO:0000256" key="3">
    <source>
        <dbReference type="RuleBase" id="RU003718"/>
    </source>
</evidence>
<dbReference type="CDD" id="cd03784">
    <property type="entry name" value="GT1_Gtf-like"/>
    <property type="match status" value="1"/>
</dbReference>
<dbReference type="InterPro" id="IPR002213">
    <property type="entry name" value="UDP_glucos_trans"/>
</dbReference>
<keyword evidence="3" id="KW-0328">Glycosyltransferase</keyword>
<evidence type="ECO:0000259" key="5">
    <source>
        <dbReference type="PROSITE" id="PS50222"/>
    </source>
</evidence>
<sequence length="480" mass="53440">MVQPRFLIVVYPAQGHINPGLQFAKRLIHIGAEVTFVTTISAYRRMNKAASIPSGLSFAPYSDGYDDGFKHGVHDADHFLSELSRCGKQAISDLVVSAAKEGRPFCCVVYSILLPWAPEAAHELQVPSALLWIQPTTVFHIYYYYFHGYDNAITNNGAFNDGPSWSIELPGLPLKLKRRDLPSFMDAGNAYTFAIPLFKDQFEKLELGNNRKVLVNTFDALEPEALKAIGINFDLIGIGPLIPSAFLDGKDPSDTSFGGDLLQHPKDYYIEWLSSKPKGSVIYVSFGSMSVLAKPQMEEVGRALLEMGRPFLWVIRQKPDSNNGEDKKEEDQLSCREELEKLGKIVPWCSQLDVLSNSSCGCFVTHCGWNSTLESIACGVPMIGYPQWSDQGTNAKLIEDVWKIGLRVNKNKDGIVESDEFKRCLEVVMGDGDKGEEMRRNAKKLKDLARESAKEGGSSDKNLKEFVDEINQKERAGPQV</sequence>
<accession>A0ABM4A590</accession>